<keyword evidence="2" id="KW-0547">Nucleotide-binding</keyword>
<dbReference type="Pfam" id="PF00176">
    <property type="entry name" value="SNF2-rel_dom"/>
    <property type="match status" value="1"/>
</dbReference>
<evidence type="ECO:0000256" key="3">
    <source>
        <dbReference type="ARBA" id="ARBA00022771"/>
    </source>
</evidence>
<evidence type="ECO:0000256" key="4">
    <source>
        <dbReference type="ARBA" id="ARBA00022801"/>
    </source>
</evidence>
<gene>
    <name evidence="11" type="ORF">EK21DRAFT_96193</name>
</gene>
<dbReference type="InterPro" id="IPR014001">
    <property type="entry name" value="Helicase_ATP-bd"/>
</dbReference>
<dbReference type="AlphaFoldDB" id="A0A9P4LSB8"/>
<keyword evidence="1" id="KW-0479">Metal-binding</keyword>
<evidence type="ECO:0000259" key="10">
    <source>
        <dbReference type="PROSITE" id="PS51194"/>
    </source>
</evidence>
<dbReference type="Pfam" id="PF00271">
    <property type="entry name" value="Helicase_C"/>
    <property type="match status" value="1"/>
</dbReference>
<dbReference type="PROSITE" id="PS50089">
    <property type="entry name" value="ZF_RING_2"/>
    <property type="match status" value="1"/>
</dbReference>
<name>A0A9P4LSB8_9PLEO</name>
<dbReference type="InterPro" id="IPR000330">
    <property type="entry name" value="SNF2_N"/>
</dbReference>
<accession>A0A9P4LSB8</accession>
<dbReference type="InterPro" id="IPR001650">
    <property type="entry name" value="Helicase_C-like"/>
</dbReference>
<keyword evidence="5" id="KW-0862">Zinc</keyword>
<evidence type="ECO:0000313" key="12">
    <source>
        <dbReference type="Proteomes" id="UP000799777"/>
    </source>
</evidence>
<dbReference type="EMBL" id="ML978155">
    <property type="protein sequence ID" value="KAF2036243.1"/>
    <property type="molecule type" value="Genomic_DNA"/>
</dbReference>
<keyword evidence="6" id="KW-0067">ATP-binding</keyword>
<dbReference type="SMART" id="SM00490">
    <property type="entry name" value="HELICc"/>
    <property type="match status" value="1"/>
</dbReference>
<dbReference type="CDD" id="cd18793">
    <property type="entry name" value="SF2_C_SNF"/>
    <property type="match status" value="1"/>
</dbReference>
<dbReference type="PANTHER" id="PTHR45626">
    <property type="entry name" value="TRANSCRIPTION TERMINATION FACTOR 2-RELATED"/>
    <property type="match status" value="1"/>
</dbReference>
<dbReference type="PANTHER" id="PTHR45626:SF52">
    <property type="entry name" value="SINGLE-STRANDED DNA-DEPENDENT ATPASE (EUROFUNG)"/>
    <property type="match status" value="1"/>
</dbReference>
<evidence type="ECO:0000259" key="9">
    <source>
        <dbReference type="PROSITE" id="PS51192"/>
    </source>
</evidence>
<feature type="domain" description="Helicase C-terminal" evidence="10">
    <location>
        <begin position="424"/>
        <end position="587"/>
    </location>
</feature>
<dbReference type="InterPro" id="IPR027417">
    <property type="entry name" value="P-loop_NTPase"/>
</dbReference>
<feature type="domain" description="Helicase ATP-binding" evidence="9">
    <location>
        <begin position="1"/>
        <end position="202"/>
    </location>
</feature>
<dbReference type="InterPro" id="IPR001841">
    <property type="entry name" value="Znf_RING"/>
</dbReference>
<dbReference type="PROSITE" id="PS51194">
    <property type="entry name" value="HELICASE_CTER"/>
    <property type="match status" value="1"/>
</dbReference>
<organism evidence="11 12">
    <name type="scientific">Setomelanomma holmii</name>
    <dbReference type="NCBI Taxonomy" id="210430"/>
    <lineage>
        <taxon>Eukaryota</taxon>
        <taxon>Fungi</taxon>
        <taxon>Dikarya</taxon>
        <taxon>Ascomycota</taxon>
        <taxon>Pezizomycotina</taxon>
        <taxon>Dothideomycetes</taxon>
        <taxon>Pleosporomycetidae</taxon>
        <taxon>Pleosporales</taxon>
        <taxon>Pleosporineae</taxon>
        <taxon>Phaeosphaeriaceae</taxon>
        <taxon>Setomelanomma</taxon>
    </lineage>
</organism>
<evidence type="ECO:0000256" key="7">
    <source>
        <dbReference type="PROSITE-ProRule" id="PRU00175"/>
    </source>
</evidence>
<dbReference type="InterPro" id="IPR050628">
    <property type="entry name" value="SNF2_RAD54_helicase_TF"/>
</dbReference>
<evidence type="ECO:0000256" key="5">
    <source>
        <dbReference type="ARBA" id="ARBA00022833"/>
    </source>
</evidence>
<dbReference type="OrthoDB" id="448448at2759"/>
<dbReference type="InterPro" id="IPR017907">
    <property type="entry name" value="Znf_RING_CS"/>
</dbReference>
<sequence length="594" mass="66083">MQDASGGILADDMGLGKTLIMLAAIVGSMARAADFACRDMREPIQHWQDVKASKATLVIVPSAQVYFLTLHPGLAHNPRHIEPGTIRTHRFHGGGKGIGVAELQQYNLVLTTYASVAADFCRGRSILHHIHWFRVILDEGNLARMQTFALADLQAHFVRNAATKQFRAIHALSASIRWCLTGTPIQNSLEDLGALVKFLKVPILDDLAIFRRHVIMPIVSTASARYTNLRRLLEALCLRRTKSLLNLPEPVIDTHFLELCPEERLKYDDYGEYCKHSINMAISGHSLKKANQHVIQAILGMRLFCNDGEGALIKRMYASGLPPNPEEALSYLQASANSSCVQCGSEILNMYQDGDLSSGRLTICQHLICGECLPLYESDLDGSQEGGRSQCPICGLRGDRSTFISRPAASTEIVRSSDGMYPTKLQALLRNVQSQEANGKCVIFSFWKTTLDIVAQMFDNNELPYYRIHGQIPASKRSKTLIDFESSSNVRILLITLGTGAVGLNKLKVANHIHIMEPQWNPSVESQAIGRVLRFGQEKAVKVIRYIMKDTVEEAVQSRQLRKLQLLRGGFGLVKDEHTSRRVEEIMVRGTCQP</sequence>
<dbReference type="PROSITE" id="PS00518">
    <property type="entry name" value="ZF_RING_1"/>
    <property type="match status" value="1"/>
</dbReference>
<dbReference type="InterPro" id="IPR049730">
    <property type="entry name" value="SNF2/RAD54-like_C"/>
</dbReference>
<keyword evidence="3 7" id="KW-0863">Zinc-finger</keyword>
<reference evidence="11" key="1">
    <citation type="journal article" date="2020" name="Stud. Mycol.">
        <title>101 Dothideomycetes genomes: a test case for predicting lifestyles and emergence of pathogens.</title>
        <authorList>
            <person name="Haridas S."/>
            <person name="Albert R."/>
            <person name="Binder M."/>
            <person name="Bloem J."/>
            <person name="Labutti K."/>
            <person name="Salamov A."/>
            <person name="Andreopoulos B."/>
            <person name="Baker S."/>
            <person name="Barry K."/>
            <person name="Bills G."/>
            <person name="Bluhm B."/>
            <person name="Cannon C."/>
            <person name="Castanera R."/>
            <person name="Culley D."/>
            <person name="Daum C."/>
            <person name="Ezra D."/>
            <person name="Gonzalez J."/>
            <person name="Henrissat B."/>
            <person name="Kuo A."/>
            <person name="Liang C."/>
            <person name="Lipzen A."/>
            <person name="Lutzoni F."/>
            <person name="Magnuson J."/>
            <person name="Mondo S."/>
            <person name="Nolan M."/>
            <person name="Ohm R."/>
            <person name="Pangilinan J."/>
            <person name="Park H.-J."/>
            <person name="Ramirez L."/>
            <person name="Alfaro M."/>
            <person name="Sun H."/>
            <person name="Tritt A."/>
            <person name="Yoshinaga Y."/>
            <person name="Zwiers L.-H."/>
            <person name="Turgeon B."/>
            <person name="Goodwin S."/>
            <person name="Spatafora J."/>
            <person name="Crous P."/>
            <person name="Grigoriev I."/>
        </authorList>
    </citation>
    <scope>NUCLEOTIDE SEQUENCE</scope>
    <source>
        <strain evidence="11">CBS 110217</strain>
    </source>
</reference>
<evidence type="ECO:0000256" key="2">
    <source>
        <dbReference type="ARBA" id="ARBA00022741"/>
    </source>
</evidence>
<dbReference type="GO" id="GO:0005524">
    <property type="term" value="F:ATP binding"/>
    <property type="evidence" value="ECO:0007669"/>
    <property type="project" value="UniProtKB-KW"/>
</dbReference>
<dbReference type="GO" id="GO:0005634">
    <property type="term" value="C:nucleus"/>
    <property type="evidence" value="ECO:0007669"/>
    <property type="project" value="TreeGrafter"/>
</dbReference>
<proteinExistence type="predicted"/>
<evidence type="ECO:0000313" key="11">
    <source>
        <dbReference type="EMBL" id="KAF2036243.1"/>
    </source>
</evidence>
<dbReference type="Gene3D" id="3.40.50.300">
    <property type="entry name" value="P-loop containing nucleotide triphosphate hydrolases"/>
    <property type="match status" value="1"/>
</dbReference>
<dbReference type="Proteomes" id="UP000799777">
    <property type="component" value="Unassembled WGS sequence"/>
</dbReference>
<dbReference type="GO" id="GO:0008094">
    <property type="term" value="F:ATP-dependent activity, acting on DNA"/>
    <property type="evidence" value="ECO:0007669"/>
    <property type="project" value="TreeGrafter"/>
</dbReference>
<dbReference type="SUPFAM" id="SSF52540">
    <property type="entry name" value="P-loop containing nucleoside triphosphate hydrolases"/>
    <property type="match status" value="2"/>
</dbReference>
<dbReference type="PROSITE" id="PS51192">
    <property type="entry name" value="HELICASE_ATP_BIND_1"/>
    <property type="match status" value="1"/>
</dbReference>
<keyword evidence="12" id="KW-1185">Reference proteome</keyword>
<dbReference type="InterPro" id="IPR038718">
    <property type="entry name" value="SNF2-like_sf"/>
</dbReference>
<keyword evidence="4" id="KW-0378">Hydrolase</keyword>
<evidence type="ECO:0000256" key="6">
    <source>
        <dbReference type="ARBA" id="ARBA00022840"/>
    </source>
</evidence>
<dbReference type="GO" id="GO:0016787">
    <property type="term" value="F:hydrolase activity"/>
    <property type="evidence" value="ECO:0007669"/>
    <property type="project" value="UniProtKB-KW"/>
</dbReference>
<dbReference type="GO" id="GO:0006281">
    <property type="term" value="P:DNA repair"/>
    <property type="evidence" value="ECO:0007669"/>
    <property type="project" value="TreeGrafter"/>
</dbReference>
<dbReference type="CDD" id="cd18008">
    <property type="entry name" value="DEXDc_SHPRH-like"/>
    <property type="match status" value="1"/>
</dbReference>
<dbReference type="Gene3D" id="3.40.50.10810">
    <property type="entry name" value="Tandem AAA-ATPase domain"/>
    <property type="match status" value="1"/>
</dbReference>
<comment type="caution">
    <text evidence="11">The sequence shown here is derived from an EMBL/GenBank/DDBJ whole genome shotgun (WGS) entry which is preliminary data.</text>
</comment>
<evidence type="ECO:0000259" key="8">
    <source>
        <dbReference type="PROSITE" id="PS50089"/>
    </source>
</evidence>
<feature type="domain" description="RING-type" evidence="8">
    <location>
        <begin position="340"/>
        <end position="394"/>
    </location>
</feature>
<protein>
    <submittedName>
        <fullName evidence="11">Uncharacterized protein</fullName>
    </submittedName>
</protein>
<evidence type="ECO:0000256" key="1">
    <source>
        <dbReference type="ARBA" id="ARBA00022723"/>
    </source>
</evidence>
<dbReference type="GO" id="GO:0008270">
    <property type="term" value="F:zinc ion binding"/>
    <property type="evidence" value="ECO:0007669"/>
    <property type="project" value="UniProtKB-KW"/>
</dbReference>